<dbReference type="CDD" id="cd21044">
    <property type="entry name" value="Rab11BD_RAB3IP_like"/>
    <property type="match status" value="1"/>
</dbReference>
<sequence length="704" mass="80467">MSEDYEKRLAEEVGSLSTRLVTAVNKQVELEETVLNLRKQISNLQNENVQMTKNNEKLKVILPKYIKLQDDYKEMKEKKEFAETENTKLQGEVEDLTASLFDEANTMVSNASRETHNFKIKNRKLYEELDEKDRIIEDLQDQLRDLKLMFVKIEEQQKFMTMSNHQHNLSQSSQTTTPRLEQNLEFTSVEGNELSKTNTVTTTEEQEEQGYQLQQLQSIIYSPVINSIRFDLNNFNRDFKSFVYQVIKPEFQLDLSHLKNLVFFKTIWSNEIENCITYIPNIPSNTLLNRWQKGKTFWSILIDGKVSIEPVKGSNETFKLAYKGGHSASGHSVTPVAIEDPCTFCGENRNDNLEHCRLYHLKCFENNSNDELVNNVSYPLCNYCVIKLRNLCDFFAKIRLIKSNIFKLKQNDEFDVFATTSSSSGFGSQFKRSNTITRANSVSAIPVSSSGERHSSITTSGNSSNSGNGELMNSSVHDIKLDTVEEGKLIKLYVMLLVIRLKIFWSKLGFWDNVEQINEVNLDEIHYETFAYLTPNLTQQPLQQRQPDQSNANTPKQSVVNSPRPSRVNSPRQSGVSSPKPPSVVSPKQSIDLEKRSPAATLDTRSSIKSGKQEEPITTVPVPKGAHHQDDDDDDDDEDEEFTDTIDDFEPVPLESNTEEPEPEPEQKSGLKRSNSKSKQFSDKINRDLDDTLEMLAENLNTIE</sequence>
<dbReference type="GO" id="GO:0051286">
    <property type="term" value="C:cell tip"/>
    <property type="evidence" value="ECO:0007669"/>
    <property type="project" value="TreeGrafter"/>
</dbReference>
<dbReference type="PANTHER" id="PTHR14430:SF0">
    <property type="entry name" value="SEC2P DOMAIN-CONTAINING PROTEIN"/>
    <property type="match status" value="1"/>
</dbReference>
<dbReference type="GO" id="GO:0006887">
    <property type="term" value="P:exocytosis"/>
    <property type="evidence" value="ECO:0007669"/>
    <property type="project" value="TreeGrafter"/>
</dbReference>
<feature type="compositionally biased region" description="Low complexity" evidence="3">
    <location>
        <begin position="540"/>
        <end position="549"/>
    </location>
</feature>
<dbReference type="GO" id="GO:0070319">
    <property type="term" value="C:Golgi to plasma membrane transport vesicle"/>
    <property type="evidence" value="ECO:0007669"/>
    <property type="project" value="TreeGrafter"/>
</dbReference>
<name>M3IIA4_CANMX</name>
<feature type="domain" description="GDP/GTP exchange factor Sec2 N-terminal" evidence="4">
    <location>
        <begin position="27"/>
        <end position="153"/>
    </location>
</feature>
<dbReference type="InterPro" id="IPR009449">
    <property type="entry name" value="Sec2_N"/>
</dbReference>
<dbReference type="AlphaFoldDB" id="M3IIA4"/>
<dbReference type="PANTHER" id="PTHR14430">
    <property type="entry name" value="RABIN3-RELATED"/>
    <property type="match status" value="1"/>
</dbReference>
<dbReference type="InterPro" id="IPR040351">
    <property type="entry name" value="RAB3IL/RAB3IP/Sec2"/>
</dbReference>
<evidence type="ECO:0000313" key="6">
    <source>
        <dbReference type="Proteomes" id="UP000011777"/>
    </source>
</evidence>
<evidence type="ECO:0000256" key="2">
    <source>
        <dbReference type="SAM" id="Coils"/>
    </source>
</evidence>
<feature type="region of interest" description="Disordered" evidence="3">
    <location>
        <begin position="446"/>
        <end position="471"/>
    </location>
</feature>
<feature type="compositionally biased region" description="Acidic residues" evidence="3">
    <location>
        <begin position="631"/>
        <end position="650"/>
    </location>
</feature>
<evidence type="ECO:0000259" key="4">
    <source>
        <dbReference type="Pfam" id="PF06428"/>
    </source>
</evidence>
<dbReference type="GO" id="GO:0005085">
    <property type="term" value="F:guanyl-nucleotide exchange factor activity"/>
    <property type="evidence" value="ECO:0007669"/>
    <property type="project" value="InterPro"/>
</dbReference>
<dbReference type="Proteomes" id="UP000011777">
    <property type="component" value="Unassembled WGS sequence"/>
</dbReference>
<accession>M3IIA4</accession>
<feature type="coiled-coil region" evidence="2">
    <location>
        <begin position="27"/>
        <end position="156"/>
    </location>
</feature>
<dbReference type="EMBL" id="AOGT01002175">
    <property type="protein sequence ID" value="EMG46061.1"/>
    <property type="molecule type" value="Genomic_DNA"/>
</dbReference>
<dbReference type="eggNOG" id="KOG4324">
    <property type="taxonomic scope" value="Eukaryota"/>
</dbReference>
<keyword evidence="6" id="KW-1185">Reference proteome</keyword>
<dbReference type="Gene3D" id="6.10.140.910">
    <property type="match status" value="1"/>
</dbReference>
<evidence type="ECO:0000256" key="1">
    <source>
        <dbReference type="ARBA" id="ARBA00023054"/>
    </source>
</evidence>
<dbReference type="STRING" id="1245528.M3IIA4"/>
<evidence type="ECO:0000313" key="5">
    <source>
        <dbReference type="EMBL" id="EMG46061.1"/>
    </source>
</evidence>
<comment type="caution">
    <text evidence="5">The sequence shown here is derived from an EMBL/GenBank/DDBJ whole genome shotgun (WGS) entry which is preliminary data.</text>
</comment>
<proteinExistence type="predicted"/>
<feature type="compositionally biased region" description="Polar residues" evidence="3">
    <location>
        <begin position="550"/>
        <end position="575"/>
    </location>
</feature>
<dbReference type="SUPFAM" id="SSF144284">
    <property type="entry name" value="Sec2 N-terminal region"/>
    <property type="match status" value="1"/>
</dbReference>
<dbReference type="HOGENOM" id="CLU_423355_0_0_1"/>
<reference evidence="5 6" key="1">
    <citation type="submission" date="2013-02" db="EMBL/GenBank/DDBJ databases">
        <title>Genome sequence of Candida maltosa Xu316, a potential industrial strain for xylitol and ethanol production.</title>
        <authorList>
            <person name="Yu J."/>
            <person name="Wang Q."/>
            <person name="Geng X."/>
            <person name="Bao W."/>
            <person name="He P."/>
            <person name="Cai J."/>
        </authorList>
    </citation>
    <scope>NUCLEOTIDE SEQUENCE [LARGE SCALE GENOMIC DNA]</scope>
    <source>
        <strain evidence="6">Xu316</strain>
    </source>
</reference>
<dbReference type="OrthoDB" id="1748564at2759"/>
<dbReference type="Pfam" id="PF06428">
    <property type="entry name" value="Sec2p"/>
    <property type="match status" value="1"/>
</dbReference>
<dbReference type="OMA" id="WSKLGFW"/>
<organism evidence="5 6">
    <name type="scientific">Candida maltosa (strain Xu316)</name>
    <name type="common">Yeast</name>
    <dbReference type="NCBI Taxonomy" id="1245528"/>
    <lineage>
        <taxon>Eukaryota</taxon>
        <taxon>Fungi</taxon>
        <taxon>Dikarya</taxon>
        <taxon>Ascomycota</taxon>
        <taxon>Saccharomycotina</taxon>
        <taxon>Pichiomycetes</taxon>
        <taxon>Debaryomycetaceae</taxon>
        <taxon>Candida/Lodderomyces clade</taxon>
        <taxon>Candida</taxon>
    </lineage>
</organism>
<feature type="compositionally biased region" description="Low complexity" evidence="3">
    <location>
        <begin position="456"/>
        <end position="471"/>
    </location>
</feature>
<gene>
    <name evidence="5" type="ORF">G210_3709</name>
</gene>
<feature type="region of interest" description="Disordered" evidence="3">
    <location>
        <begin position="540"/>
        <end position="689"/>
    </location>
</feature>
<feature type="compositionally biased region" description="Basic and acidic residues" evidence="3">
    <location>
        <begin position="680"/>
        <end position="689"/>
    </location>
</feature>
<protein>
    <recommendedName>
        <fullName evidence="4">GDP/GTP exchange factor Sec2 N-terminal domain-containing protein</fullName>
    </recommendedName>
</protein>
<keyword evidence="1 2" id="KW-0175">Coiled coil</keyword>
<evidence type="ECO:0000256" key="3">
    <source>
        <dbReference type="SAM" id="MobiDB-lite"/>
    </source>
</evidence>